<feature type="transmembrane region" description="Helical" evidence="8">
    <location>
        <begin position="853"/>
        <end position="871"/>
    </location>
</feature>
<dbReference type="SMART" id="SM00686">
    <property type="entry name" value="DM13"/>
    <property type="match status" value="1"/>
</dbReference>
<dbReference type="Pfam" id="PF03351">
    <property type="entry name" value="DOMON"/>
    <property type="match status" value="2"/>
</dbReference>
<dbReference type="STRING" id="200361.A0A453LM34"/>
<evidence type="ECO:0000256" key="4">
    <source>
        <dbReference type="ARBA" id="ARBA00022982"/>
    </source>
</evidence>
<dbReference type="InterPro" id="IPR005018">
    <property type="entry name" value="DOMON_domain"/>
</dbReference>
<sequence>APAQSPRHHRHTKLRRSHPHPTSSEYPPPPAASPPTHATVPPPALLPRTQPQPHSNLPPDPNPPPPRRARSRSKDPPRRGGPPGDPMAPALAPLLACLAILAAVADAACRHTNLTAGFAADLTMLQHQLRGTVRLDPSGACALQLTRFDLLAASPSARFWAADGPSLDDLAKGRPFSPLPLNATFRNETLRLPFSAPLPPLLAIFDPDTSSDLGHVFLSAASNSSNATAALASRIATPTMFDNCVQLSEGYRLRWTLNASAGEVDIGLEAAVGSEYYMAFGWADPKANSPAMVRSDVVVAGFTEEGMPFAEDYYITDYSECTMGKDDLPVSGVCPDSAYDDGRNDSRLVYGHRRDGVSFVRYKRKLDSEDDKYDVLVGATEEMAVVWAIGKLRPPDTLRPHYLPQNHGGPRDETFGLMRLNLSEAVDSCLGPLDADNKQDQDRIIADGKTPLVVTSAPAVRYPNPPNPDKVIYINKKEAPLLKVERGVPVKFSVQAGHDVALYVTSDPIGGNATLRNKTEVIYAGGPDVHGVPATPTELVWLPDRNTPDLVYYQSVYEAKMGWKVQVVDGGLSDMYNNSVLLDDQQVTLFWTLSTDSISIAARGEKKSGYLAVAFGSGMLNSYAYVGWVGNDGVGRVKTYWIDGKSAAGIHSTSENLTYVRCKSEDGVITFEFTRPLKPSCTGKVECKNIIDPTTPLKVVWAMGASWSGDDLTDSNMHSVTSSRPIRVLLLRGSAEAEQDLRPVLAVHGFMMFVAWGILLPGGILAARYLKSLKGDGWYQIHVYLQYSGISIMFLGVLFAAAELRGFYVDSVHVKFGLSALLLAAFQPLNAYFRPKRPANGEVPPRNRVLWEYLHVITGRSAIVVGVVALFTGMKHLGQRYDSENVEELTWALMLWVLSAIVIALSLEYKEVKRRGGDRSFRGHWVLGNTEEDDSVDLLHPDSSARSSESRPSGVMEVQLEPLTR</sequence>
<dbReference type="InterPro" id="IPR045879">
    <property type="entry name" value="B561A"/>
</dbReference>
<reference evidence="13" key="2">
    <citation type="journal article" date="2017" name="Nat. Plants">
        <title>The Aegilops tauschii genome reveals multiple impacts of transposons.</title>
        <authorList>
            <person name="Zhao G."/>
            <person name="Zou C."/>
            <person name="Li K."/>
            <person name="Wang K."/>
            <person name="Li T."/>
            <person name="Gao L."/>
            <person name="Zhang X."/>
            <person name="Wang H."/>
            <person name="Yang Z."/>
            <person name="Liu X."/>
            <person name="Jiang W."/>
            <person name="Mao L."/>
            <person name="Kong X."/>
            <person name="Jiao Y."/>
            <person name="Jia J."/>
        </authorList>
    </citation>
    <scope>NUCLEOTIDE SEQUENCE [LARGE SCALE GENOMIC DNA]</scope>
    <source>
        <strain evidence="13">cv. AL8/78</strain>
    </source>
</reference>
<dbReference type="Proteomes" id="UP000015105">
    <property type="component" value="Chromosome 5D"/>
</dbReference>
<reference evidence="12" key="3">
    <citation type="journal article" date="2017" name="Nature">
        <title>Genome sequence of the progenitor of the wheat D genome Aegilops tauschii.</title>
        <authorList>
            <person name="Luo M.C."/>
            <person name="Gu Y.Q."/>
            <person name="Puiu D."/>
            <person name="Wang H."/>
            <person name="Twardziok S.O."/>
            <person name="Deal K.R."/>
            <person name="Huo N."/>
            <person name="Zhu T."/>
            <person name="Wang L."/>
            <person name="Wang Y."/>
            <person name="McGuire P.E."/>
            <person name="Liu S."/>
            <person name="Long H."/>
            <person name="Ramasamy R.K."/>
            <person name="Rodriguez J.C."/>
            <person name="Van S.L."/>
            <person name="Yuan L."/>
            <person name="Wang Z."/>
            <person name="Xia Z."/>
            <person name="Xiao L."/>
            <person name="Anderson O.D."/>
            <person name="Ouyang S."/>
            <person name="Liang Y."/>
            <person name="Zimin A.V."/>
            <person name="Pertea G."/>
            <person name="Qi P."/>
            <person name="Bennetzen J.L."/>
            <person name="Dai X."/>
            <person name="Dawson M.W."/>
            <person name="Muller H.G."/>
            <person name="Kugler K."/>
            <person name="Rivarola-Duarte L."/>
            <person name="Spannagl M."/>
            <person name="Mayer K.F.X."/>
            <person name="Lu F.H."/>
            <person name="Bevan M.W."/>
            <person name="Leroy P."/>
            <person name="Li P."/>
            <person name="You F.M."/>
            <person name="Sun Q."/>
            <person name="Liu Z."/>
            <person name="Lyons E."/>
            <person name="Wicker T."/>
            <person name="Salzberg S.L."/>
            <person name="Devos K.M."/>
            <person name="Dvorak J."/>
        </authorList>
    </citation>
    <scope>NUCLEOTIDE SEQUENCE [LARGE SCALE GENOMIC DNA]</scope>
    <source>
        <strain evidence="12">cv. AL8/78</strain>
    </source>
</reference>
<feature type="domain" description="DOMON" evidence="9">
    <location>
        <begin position="585"/>
        <end position="704"/>
    </location>
</feature>
<evidence type="ECO:0000256" key="8">
    <source>
        <dbReference type="SAM" id="Phobius"/>
    </source>
</evidence>
<feature type="compositionally biased region" description="Basic residues" evidence="7">
    <location>
        <begin position="1"/>
        <end position="19"/>
    </location>
</feature>
<evidence type="ECO:0000256" key="7">
    <source>
        <dbReference type="SAM" id="MobiDB-lite"/>
    </source>
</evidence>
<dbReference type="PANTHER" id="PTHR47281:SF1">
    <property type="entry name" value="OS09G0557700 PROTEIN"/>
    <property type="match status" value="1"/>
</dbReference>
<feature type="transmembrane region" description="Helical" evidence="8">
    <location>
        <begin position="814"/>
        <end position="833"/>
    </location>
</feature>
<evidence type="ECO:0000256" key="1">
    <source>
        <dbReference type="ARBA" id="ARBA00004370"/>
    </source>
</evidence>
<feature type="region of interest" description="Disordered" evidence="7">
    <location>
        <begin position="1"/>
        <end position="87"/>
    </location>
</feature>
<feature type="domain" description="DM13" evidence="11">
    <location>
        <begin position="116"/>
        <end position="219"/>
    </location>
</feature>
<evidence type="ECO:0000256" key="2">
    <source>
        <dbReference type="ARBA" id="ARBA00022448"/>
    </source>
</evidence>
<dbReference type="PROSITE" id="PS51549">
    <property type="entry name" value="DM13"/>
    <property type="match status" value="1"/>
</dbReference>
<dbReference type="InterPro" id="IPR006593">
    <property type="entry name" value="Cyt_b561/ferric_Rdtase_TM"/>
</dbReference>
<feature type="compositionally biased region" description="Pro residues" evidence="7">
    <location>
        <begin position="56"/>
        <end position="66"/>
    </location>
</feature>
<dbReference type="GO" id="GO:0016020">
    <property type="term" value="C:membrane"/>
    <property type="evidence" value="ECO:0007669"/>
    <property type="project" value="UniProtKB-SubCell"/>
</dbReference>
<evidence type="ECO:0000259" key="10">
    <source>
        <dbReference type="PROSITE" id="PS50939"/>
    </source>
</evidence>
<evidence type="ECO:0000256" key="5">
    <source>
        <dbReference type="ARBA" id="ARBA00022989"/>
    </source>
</evidence>
<dbReference type="CDD" id="cd08760">
    <property type="entry name" value="Cyt_b561_FRRS1_like"/>
    <property type="match status" value="1"/>
</dbReference>
<keyword evidence="3 8" id="KW-0812">Transmembrane</keyword>
<feature type="transmembrane region" description="Helical" evidence="8">
    <location>
        <begin position="891"/>
        <end position="909"/>
    </location>
</feature>
<protein>
    <recommendedName>
        <fullName evidence="14">Cytochrome b561 domain-containing protein</fullName>
    </recommendedName>
</protein>
<feature type="compositionally biased region" description="Low complexity" evidence="7">
    <location>
        <begin position="944"/>
        <end position="953"/>
    </location>
</feature>
<reference evidence="13" key="1">
    <citation type="journal article" date="2014" name="Science">
        <title>Ancient hybridizations among the ancestral genomes of bread wheat.</title>
        <authorList>
            <consortium name="International Wheat Genome Sequencing Consortium,"/>
            <person name="Marcussen T."/>
            <person name="Sandve S.R."/>
            <person name="Heier L."/>
            <person name="Spannagl M."/>
            <person name="Pfeifer M."/>
            <person name="Jakobsen K.S."/>
            <person name="Wulff B.B."/>
            <person name="Steuernagel B."/>
            <person name="Mayer K.F."/>
            <person name="Olsen O.A."/>
        </authorList>
    </citation>
    <scope>NUCLEOTIDE SEQUENCE [LARGE SCALE GENOMIC DNA]</scope>
    <source>
        <strain evidence="13">cv. AL8/78</strain>
    </source>
</reference>
<accession>A0A453LM34</accession>
<dbReference type="PROSITE" id="PS50939">
    <property type="entry name" value="CYTOCHROME_B561"/>
    <property type="match status" value="1"/>
</dbReference>
<feature type="transmembrane region" description="Helical" evidence="8">
    <location>
        <begin position="750"/>
        <end position="770"/>
    </location>
</feature>
<keyword evidence="6 8" id="KW-0472">Membrane</keyword>
<dbReference type="Gene3D" id="1.20.120.1770">
    <property type="match status" value="1"/>
</dbReference>
<evidence type="ECO:0000313" key="12">
    <source>
        <dbReference type="EnsemblPlants" id="AET5Gv20836500.1"/>
    </source>
</evidence>
<dbReference type="PROSITE" id="PS50836">
    <property type="entry name" value="DOMON"/>
    <property type="match status" value="2"/>
</dbReference>
<reference evidence="12" key="4">
    <citation type="submission" date="2019-03" db="UniProtKB">
        <authorList>
            <consortium name="EnsemblPlants"/>
        </authorList>
    </citation>
    <scope>IDENTIFICATION</scope>
</reference>
<dbReference type="Pfam" id="PF25489">
    <property type="entry name" value="At5g54830"/>
    <property type="match status" value="1"/>
</dbReference>
<dbReference type="AlphaFoldDB" id="A0A453LM34"/>
<comment type="subcellular location">
    <subcellularLocation>
        <location evidence="1">Membrane</location>
    </subcellularLocation>
</comment>
<keyword evidence="5 8" id="KW-1133">Transmembrane helix</keyword>
<dbReference type="CDD" id="cd09631">
    <property type="entry name" value="DOMON_DOH"/>
    <property type="match status" value="2"/>
</dbReference>
<feature type="transmembrane region" description="Helical" evidence="8">
    <location>
        <begin position="782"/>
        <end position="802"/>
    </location>
</feature>
<proteinExistence type="predicted"/>
<dbReference type="InterPro" id="IPR057443">
    <property type="entry name" value="At5g54830-like"/>
</dbReference>
<keyword evidence="2" id="KW-0813">Transport</keyword>
<dbReference type="Gramene" id="AET5Gv20836500.1">
    <property type="protein sequence ID" value="AET5Gv20836500.1"/>
    <property type="gene ID" value="AET5Gv20836500"/>
</dbReference>
<keyword evidence="13" id="KW-1185">Reference proteome</keyword>
<dbReference type="InterPro" id="IPR019545">
    <property type="entry name" value="DM13_domain"/>
</dbReference>
<dbReference type="EnsemblPlants" id="AET5Gv20836500.1">
    <property type="protein sequence ID" value="AET5Gv20836500.1"/>
    <property type="gene ID" value="AET5Gv20836500"/>
</dbReference>
<dbReference type="SMART" id="SM00664">
    <property type="entry name" value="DoH"/>
    <property type="match status" value="2"/>
</dbReference>
<feature type="domain" description="Cytochrome b561" evidence="10">
    <location>
        <begin position="712"/>
        <end position="914"/>
    </location>
</feature>
<name>A0A453LM34_AEGTS</name>
<evidence type="ECO:0000256" key="6">
    <source>
        <dbReference type="ARBA" id="ARBA00023136"/>
    </source>
</evidence>
<evidence type="ECO:0000259" key="11">
    <source>
        <dbReference type="PROSITE" id="PS51549"/>
    </source>
</evidence>
<evidence type="ECO:0008006" key="14">
    <source>
        <dbReference type="Google" id="ProtNLM"/>
    </source>
</evidence>
<dbReference type="Pfam" id="PF03188">
    <property type="entry name" value="Cytochrom_B561"/>
    <property type="match status" value="1"/>
</dbReference>
<organism evidence="12 13">
    <name type="scientific">Aegilops tauschii subsp. strangulata</name>
    <name type="common">Goatgrass</name>
    <dbReference type="NCBI Taxonomy" id="200361"/>
    <lineage>
        <taxon>Eukaryota</taxon>
        <taxon>Viridiplantae</taxon>
        <taxon>Streptophyta</taxon>
        <taxon>Embryophyta</taxon>
        <taxon>Tracheophyta</taxon>
        <taxon>Spermatophyta</taxon>
        <taxon>Magnoliopsida</taxon>
        <taxon>Liliopsida</taxon>
        <taxon>Poales</taxon>
        <taxon>Poaceae</taxon>
        <taxon>BOP clade</taxon>
        <taxon>Pooideae</taxon>
        <taxon>Triticodae</taxon>
        <taxon>Triticeae</taxon>
        <taxon>Triticinae</taxon>
        <taxon>Aegilops</taxon>
    </lineage>
</organism>
<dbReference type="SMART" id="SM00665">
    <property type="entry name" value="B561"/>
    <property type="match status" value="1"/>
</dbReference>
<feature type="region of interest" description="Disordered" evidence="7">
    <location>
        <begin position="934"/>
        <end position="965"/>
    </location>
</feature>
<keyword evidence="4" id="KW-0249">Electron transport</keyword>
<evidence type="ECO:0000313" key="13">
    <source>
        <dbReference type="Proteomes" id="UP000015105"/>
    </source>
</evidence>
<reference evidence="12" key="5">
    <citation type="journal article" date="2021" name="G3 (Bethesda)">
        <title>Aegilops tauschii genome assembly Aet v5.0 features greater sequence contiguity and improved annotation.</title>
        <authorList>
            <person name="Wang L."/>
            <person name="Zhu T."/>
            <person name="Rodriguez J.C."/>
            <person name="Deal K.R."/>
            <person name="Dubcovsky J."/>
            <person name="McGuire P.E."/>
            <person name="Lux T."/>
            <person name="Spannagl M."/>
            <person name="Mayer K.F.X."/>
            <person name="Baldrich P."/>
            <person name="Meyers B.C."/>
            <person name="Huo N."/>
            <person name="Gu Y.Q."/>
            <person name="Zhou H."/>
            <person name="Devos K.M."/>
            <person name="Bennetzen J.L."/>
            <person name="Unver T."/>
            <person name="Budak H."/>
            <person name="Gulick P.J."/>
            <person name="Galiba G."/>
            <person name="Kalapos B."/>
            <person name="Nelson D.R."/>
            <person name="Li P."/>
            <person name="You F.M."/>
            <person name="Luo M.C."/>
            <person name="Dvorak J."/>
        </authorList>
    </citation>
    <scope>NUCLEOTIDE SEQUENCE [LARGE SCALE GENOMIC DNA]</scope>
    <source>
        <strain evidence="12">cv. AL8/78</strain>
    </source>
</reference>
<evidence type="ECO:0000256" key="3">
    <source>
        <dbReference type="ARBA" id="ARBA00022692"/>
    </source>
</evidence>
<evidence type="ECO:0000259" key="9">
    <source>
        <dbReference type="PROSITE" id="PS50836"/>
    </source>
</evidence>
<dbReference type="InterPro" id="IPR045266">
    <property type="entry name" value="DOH_DOMON"/>
</dbReference>
<dbReference type="PANTHER" id="PTHR47281">
    <property type="entry name" value="OS09G0557700 PROTEIN"/>
    <property type="match status" value="1"/>
</dbReference>
<feature type="domain" description="DOMON" evidence="9">
    <location>
        <begin position="249"/>
        <end position="390"/>
    </location>
</feature>